<reference evidence="2" key="1">
    <citation type="submission" date="2023-10" db="EMBL/GenBank/DDBJ databases">
        <authorList>
            <person name="Domelevo Entfellner J.-B."/>
        </authorList>
    </citation>
    <scope>NUCLEOTIDE SEQUENCE</scope>
</reference>
<dbReference type="Proteomes" id="UP001189624">
    <property type="component" value="Chromosome 4"/>
</dbReference>
<accession>A0AA86VBA2</accession>
<dbReference type="EMBL" id="OY731401">
    <property type="protein sequence ID" value="CAJ1949154.1"/>
    <property type="molecule type" value="Genomic_DNA"/>
</dbReference>
<evidence type="ECO:0000313" key="3">
    <source>
        <dbReference type="Proteomes" id="UP001189624"/>
    </source>
</evidence>
<feature type="region of interest" description="Disordered" evidence="1">
    <location>
        <begin position="82"/>
        <end position="112"/>
    </location>
</feature>
<organism evidence="2 3">
    <name type="scientific">Sphenostylis stenocarpa</name>
    <dbReference type="NCBI Taxonomy" id="92480"/>
    <lineage>
        <taxon>Eukaryota</taxon>
        <taxon>Viridiplantae</taxon>
        <taxon>Streptophyta</taxon>
        <taxon>Embryophyta</taxon>
        <taxon>Tracheophyta</taxon>
        <taxon>Spermatophyta</taxon>
        <taxon>Magnoliopsida</taxon>
        <taxon>eudicotyledons</taxon>
        <taxon>Gunneridae</taxon>
        <taxon>Pentapetalae</taxon>
        <taxon>rosids</taxon>
        <taxon>fabids</taxon>
        <taxon>Fabales</taxon>
        <taxon>Fabaceae</taxon>
        <taxon>Papilionoideae</taxon>
        <taxon>50 kb inversion clade</taxon>
        <taxon>NPAAA clade</taxon>
        <taxon>indigoferoid/millettioid clade</taxon>
        <taxon>Phaseoleae</taxon>
        <taxon>Sphenostylis</taxon>
    </lineage>
</organism>
<dbReference type="AlphaFoldDB" id="A0AA86VBA2"/>
<evidence type="ECO:0000313" key="2">
    <source>
        <dbReference type="EMBL" id="CAJ1949154.1"/>
    </source>
</evidence>
<gene>
    <name evidence="2" type="ORF">AYBTSS11_LOCUS13579</name>
</gene>
<dbReference type="Gramene" id="rna-AYBTSS11_LOCUS13579">
    <property type="protein sequence ID" value="CAJ1949154.1"/>
    <property type="gene ID" value="gene-AYBTSS11_LOCUS13579"/>
</dbReference>
<name>A0AA86VBA2_9FABA</name>
<feature type="compositionally biased region" description="Polar residues" evidence="1">
    <location>
        <begin position="82"/>
        <end position="102"/>
    </location>
</feature>
<protein>
    <submittedName>
        <fullName evidence="2">Uncharacterized protein</fullName>
    </submittedName>
</protein>
<proteinExistence type="predicted"/>
<sequence>MVQLNFECKMKKMVERELSKMVSAGKEQNFKAASSTISSREGNWRKVLWLAYVVADEVVEGGGTCEICHSVARNVCGANEETAQSLSDSNNGTAASTISTAAPETRRFWHGE</sequence>
<evidence type="ECO:0000256" key="1">
    <source>
        <dbReference type="SAM" id="MobiDB-lite"/>
    </source>
</evidence>
<keyword evidence="3" id="KW-1185">Reference proteome</keyword>